<evidence type="ECO:0008006" key="2">
    <source>
        <dbReference type="Google" id="ProtNLM"/>
    </source>
</evidence>
<sequence length="249" mass="25847">MLKPGLRNGKPEVTSDVHIPVNFGGRPTSYLGNDAKTLTRPVLTNVIWTEAPTYAQVVAAFPAKARIAKTGGNVVLDCSFKSDGRLTGCELLGETPKGLDLGRAAKTLMPLFMGPTLRSDGPAPFARGADSNHLPHRDDLCDPSRDGQARWTAAPSAEALLAAIPATAATAGVRTARVVMSCTIAQGGGLEGCKVSSEDPVGLGFGAATLGLVKDIRVSIWTAEGLPTIGGSINVPIRYDIPQASPPKP</sequence>
<name>A0A974P3B7_9CAUL</name>
<reference evidence="1" key="1">
    <citation type="submission" date="2021-01" db="EMBL/GenBank/DDBJ databases">
        <title>Genome sequence of Phenylobacterium sp. 20VBR1 isolated from a valley glaceir, Ny-Alesund, Svalbard.</title>
        <authorList>
            <person name="Thomas F.A."/>
            <person name="Krishnan K.P."/>
            <person name="Sinha R.K."/>
        </authorList>
    </citation>
    <scope>NUCLEOTIDE SEQUENCE</scope>
    <source>
        <strain evidence="1">20VBR1</strain>
    </source>
</reference>
<proteinExistence type="predicted"/>
<organism evidence="1">
    <name type="scientific">Phenylobacterium glaciei</name>
    <dbReference type="NCBI Taxonomy" id="2803784"/>
    <lineage>
        <taxon>Bacteria</taxon>
        <taxon>Pseudomonadati</taxon>
        <taxon>Pseudomonadota</taxon>
        <taxon>Alphaproteobacteria</taxon>
        <taxon>Caulobacterales</taxon>
        <taxon>Caulobacteraceae</taxon>
        <taxon>Phenylobacterium</taxon>
    </lineage>
</organism>
<dbReference type="AlphaFoldDB" id="A0A974P3B7"/>
<evidence type="ECO:0000313" key="1">
    <source>
        <dbReference type="EMBL" id="QQZ49634.1"/>
    </source>
</evidence>
<accession>A0A974P3B7</accession>
<dbReference type="EMBL" id="CP068570">
    <property type="protein sequence ID" value="QQZ49634.1"/>
    <property type="molecule type" value="Genomic_DNA"/>
</dbReference>
<protein>
    <recommendedName>
        <fullName evidence="2">TonB C-terminal domain-containing protein</fullName>
    </recommendedName>
</protein>
<gene>
    <name evidence="1" type="ORF">JKL49_22495</name>
</gene>